<evidence type="ECO:0000256" key="7">
    <source>
        <dbReference type="SAM" id="SignalP"/>
    </source>
</evidence>
<proteinExistence type="inferred from homology"/>
<protein>
    <submittedName>
        <fullName evidence="10">Aste57867_11091 protein</fullName>
    </submittedName>
</protein>
<sequence length="425" mass="45706">MRSAAGFLLAILGVSHALERVEMPLVRRRSLASASGSVDLMNKKATQFFAPVSMDGQTFNVLVDTGSSDLWFACSAIAPSKCMNGTCPSSMKQITYGSGSVCLDPTTGSFRLGSLEIPNAVYGVGVRSSVLADGNQGILGLAFPSISVFKKDNSTTNAPYPIQNLDSFSMYLTAKEDEAGSKLVLNGVDDAMIAKDKLVGYTVPLNETAHWTIEMSSFAVSGQPQKTCSTPSSCLAIIDSGTTFLSMPRAIFSNFATTILKAGMAGGCAFNSQVQYYICPKDMSLPTLTLVLGKNRSFLLHAWDYSWVYSPTEIAIQIQKNPASGALADRWILGDTFLKVYYTAYLVKDQAVTFYCKDGGICNGGVNILDFSSGKPTWAVILMIAGVSLLGISLLGGLVYWIVRRRRHRLAAAAEDTKRVPLDQD</sequence>
<dbReference type="InterPro" id="IPR033121">
    <property type="entry name" value="PEPTIDASE_A1"/>
</dbReference>
<dbReference type="Gene3D" id="2.40.70.10">
    <property type="entry name" value="Acid Proteases"/>
    <property type="match status" value="2"/>
</dbReference>
<dbReference type="EMBL" id="VJMH01005250">
    <property type="protein sequence ID" value="KAF0698298.1"/>
    <property type="molecule type" value="Genomic_DNA"/>
</dbReference>
<keyword evidence="11" id="KW-1185">Reference proteome</keyword>
<gene>
    <name evidence="10" type="primary">Aste57867_11091</name>
    <name evidence="9" type="ORF">As57867_011049</name>
    <name evidence="10" type="ORF">ASTE57867_11091</name>
</gene>
<dbReference type="GO" id="GO:0006508">
    <property type="term" value="P:proteolysis"/>
    <property type="evidence" value="ECO:0007669"/>
    <property type="project" value="UniProtKB-KW"/>
</dbReference>
<keyword evidence="5" id="KW-0378">Hydrolase</keyword>
<dbReference type="PROSITE" id="PS51767">
    <property type="entry name" value="PEPTIDASE_A1"/>
    <property type="match status" value="1"/>
</dbReference>
<feature type="chain" id="PRO_5033437129" evidence="7">
    <location>
        <begin position="18"/>
        <end position="425"/>
    </location>
</feature>
<dbReference type="SUPFAM" id="SSF50630">
    <property type="entry name" value="Acid proteases"/>
    <property type="match status" value="1"/>
</dbReference>
<comment type="similarity">
    <text evidence="1 5">Belongs to the peptidase A1 family.</text>
</comment>
<dbReference type="PANTHER" id="PTHR47966">
    <property type="entry name" value="BETA-SITE APP-CLEAVING ENZYME, ISOFORM A-RELATED"/>
    <property type="match status" value="1"/>
</dbReference>
<dbReference type="InterPro" id="IPR034164">
    <property type="entry name" value="Pepsin-like_dom"/>
</dbReference>
<feature type="transmembrane region" description="Helical" evidence="6">
    <location>
        <begin position="378"/>
        <end position="403"/>
    </location>
</feature>
<name>A0A485KSQ9_9STRA</name>
<keyword evidence="3 5" id="KW-0064">Aspartyl protease</keyword>
<dbReference type="Proteomes" id="UP000332933">
    <property type="component" value="Unassembled WGS sequence"/>
</dbReference>
<feature type="active site" evidence="4">
    <location>
        <position position="239"/>
    </location>
</feature>
<feature type="domain" description="Peptidase A1" evidence="8">
    <location>
        <begin position="48"/>
        <end position="355"/>
    </location>
</feature>
<dbReference type="Pfam" id="PF00026">
    <property type="entry name" value="Asp"/>
    <property type="match status" value="1"/>
</dbReference>
<accession>A0A485KSQ9</accession>
<dbReference type="PANTHER" id="PTHR47966:SF51">
    <property type="entry name" value="BETA-SITE APP-CLEAVING ENZYME, ISOFORM A-RELATED"/>
    <property type="match status" value="1"/>
</dbReference>
<evidence type="ECO:0000256" key="4">
    <source>
        <dbReference type="PIRSR" id="PIRSR601461-1"/>
    </source>
</evidence>
<feature type="active site" evidence="4">
    <location>
        <position position="64"/>
    </location>
</feature>
<dbReference type="InterPro" id="IPR021109">
    <property type="entry name" value="Peptidase_aspartic_dom_sf"/>
</dbReference>
<dbReference type="AlphaFoldDB" id="A0A485KSQ9"/>
<organism evidence="10 11">
    <name type="scientific">Aphanomyces stellatus</name>
    <dbReference type="NCBI Taxonomy" id="120398"/>
    <lineage>
        <taxon>Eukaryota</taxon>
        <taxon>Sar</taxon>
        <taxon>Stramenopiles</taxon>
        <taxon>Oomycota</taxon>
        <taxon>Saprolegniomycetes</taxon>
        <taxon>Saprolegniales</taxon>
        <taxon>Verrucalvaceae</taxon>
        <taxon>Aphanomyces</taxon>
    </lineage>
</organism>
<dbReference type="CDD" id="cd05471">
    <property type="entry name" value="pepsin_like"/>
    <property type="match status" value="1"/>
</dbReference>
<dbReference type="OrthoDB" id="771136at2759"/>
<reference evidence="9" key="2">
    <citation type="submission" date="2019-06" db="EMBL/GenBank/DDBJ databases">
        <title>Genomics analysis of Aphanomyces spp. identifies a new class of oomycete effector associated with host adaptation.</title>
        <authorList>
            <person name="Gaulin E."/>
        </authorList>
    </citation>
    <scope>NUCLEOTIDE SEQUENCE</scope>
    <source>
        <strain evidence="9">CBS 578.67</strain>
    </source>
</reference>
<evidence type="ECO:0000313" key="9">
    <source>
        <dbReference type="EMBL" id="KAF0698298.1"/>
    </source>
</evidence>
<keyword evidence="7" id="KW-0732">Signal</keyword>
<evidence type="ECO:0000259" key="8">
    <source>
        <dbReference type="PROSITE" id="PS51767"/>
    </source>
</evidence>
<keyword evidence="6" id="KW-1133">Transmembrane helix</keyword>
<evidence type="ECO:0000256" key="6">
    <source>
        <dbReference type="SAM" id="Phobius"/>
    </source>
</evidence>
<keyword evidence="6" id="KW-0472">Membrane</keyword>
<evidence type="ECO:0000313" key="11">
    <source>
        <dbReference type="Proteomes" id="UP000332933"/>
    </source>
</evidence>
<evidence type="ECO:0000313" key="10">
    <source>
        <dbReference type="EMBL" id="VFT87958.1"/>
    </source>
</evidence>
<keyword evidence="6" id="KW-0812">Transmembrane</keyword>
<dbReference type="PROSITE" id="PS00141">
    <property type="entry name" value="ASP_PROTEASE"/>
    <property type="match status" value="2"/>
</dbReference>
<evidence type="ECO:0000256" key="2">
    <source>
        <dbReference type="ARBA" id="ARBA00022670"/>
    </source>
</evidence>
<evidence type="ECO:0000256" key="1">
    <source>
        <dbReference type="ARBA" id="ARBA00007447"/>
    </source>
</evidence>
<dbReference type="InterPro" id="IPR001461">
    <property type="entry name" value="Aspartic_peptidase_A1"/>
</dbReference>
<reference evidence="10 11" key="1">
    <citation type="submission" date="2019-03" db="EMBL/GenBank/DDBJ databases">
        <authorList>
            <person name="Gaulin E."/>
            <person name="Dumas B."/>
        </authorList>
    </citation>
    <scope>NUCLEOTIDE SEQUENCE [LARGE SCALE GENOMIC DNA]</scope>
    <source>
        <strain evidence="10">CBS 568.67</strain>
    </source>
</reference>
<dbReference type="PRINTS" id="PR00792">
    <property type="entry name" value="PEPSIN"/>
</dbReference>
<dbReference type="InterPro" id="IPR001969">
    <property type="entry name" value="Aspartic_peptidase_AS"/>
</dbReference>
<evidence type="ECO:0000256" key="5">
    <source>
        <dbReference type="RuleBase" id="RU000454"/>
    </source>
</evidence>
<keyword evidence="2 5" id="KW-0645">Protease</keyword>
<feature type="signal peptide" evidence="7">
    <location>
        <begin position="1"/>
        <end position="17"/>
    </location>
</feature>
<evidence type="ECO:0000256" key="3">
    <source>
        <dbReference type="ARBA" id="ARBA00022750"/>
    </source>
</evidence>
<dbReference type="EMBL" id="CAADRA010005271">
    <property type="protein sequence ID" value="VFT87958.1"/>
    <property type="molecule type" value="Genomic_DNA"/>
</dbReference>
<dbReference type="GO" id="GO:0004190">
    <property type="term" value="F:aspartic-type endopeptidase activity"/>
    <property type="evidence" value="ECO:0007669"/>
    <property type="project" value="UniProtKB-KW"/>
</dbReference>